<sequence>MSTAGVQRKPAAATAGAKPWADPAARPYLEIAGVTKRFGSTAAVDRISLGIHAGEFFALLGPSGCGKTTLLRMLAGFETPDEGSIRLDGEELSRIPPHERPVNMMFQSYALFPHMTVEKNIAFGLEMERMPAAQRRARVEEMLALTRLEKLARRRPDQLSGGQRQRVALARALAKKPKLILLDEPLGALDRKLREATQFELVRIQEELGLTFVIVTHDQEEAMTVSTRIAVMNEGRIAQIGEPHEVYEAPQNRFVAEFIGDVNILEGRADAAAGRFVFAVGGWAELPEGAAPVAMAVRPEKIEIELARGAEEDGPNRILGVVEDIAYLGDMSVYHVRLDSGSIVRVARTNRIRALEEPIDWDSRVRLAWDAKSAVPLAA</sequence>
<accession>A0ABQ6LK63</accession>
<evidence type="ECO:0000259" key="9">
    <source>
        <dbReference type="PROSITE" id="PS50893"/>
    </source>
</evidence>
<dbReference type="SMART" id="SM00382">
    <property type="entry name" value="AAA"/>
    <property type="match status" value="1"/>
</dbReference>
<comment type="similarity">
    <text evidence="8">Belongs to the ABC transporter superfamily. Spermidine/putrescine importer (TC 3.A.1.11.1) family.</text>
</comment>
<organism evidence="10 11">
    <name type="scientific">Paralimibaculum aggregatum</name>
    <dbReference type="NCBI Taxonomy" id="3036245"/>
    <lineage>
        <taxon>Bacteria</taxon>
        <taxon>Pseudomonadati</taxon>
        <taxon>Pseudomonadota</taxon>
        <taxon>Alphaproteobacteria</taxon>
        <taxon>Rhodobacterales</taxon>
        <taxon>Paracoccaceae</taxon>
        <taxon>Paralimibaculum</taxon>
    </lineage>
</organism>
<keyword evidence="7 8" id="KW-0472">Membrane</keyword>
<dbReference type="Pfam" id="PF00005">
    <property type="entry name" value="ABC_tran"/>
    <property type="match status" value="1"/>
</dbReference>
<dbReference type="SUPFAM" id="SSF50331">
    <property type="entry name" value="MOP-like"/>
    <property type="match status" value="1"/>
</dbReference>
<name>A0ABQ6LK63_9RHOB</name>
<evidence type="ECO:0000313" key="11">
    <source>
        <dbReference type="Proteomes" id="UP001239909"/>
    </source>
</evidence>
<dbReference type="InterPro" id="IPR050093">
    <property type="entry name" value="ABC_SmlMolc_Importer"/>
</dbReference>
<dbReference type="Proteomes" id="UP001239909">
    <property type="component" value="Unassembled WGS sequence"/>
</dbReference>
<dbReference type="PANTHER" id="PTHR42781:SF5">
    <property type="entry name" value="PUTRESCINE TRANSPORT ATP-BINDING PROTEIN POTG"/>
    <property type="match status" value="1"/>
</dbReference>
<comment type="subunit">
    <text evidence="8">The complex is composed of two ATP-binding proteins (PotA), two transmembrane proteins (PotB and PotC) and a solute-binding protein (PotD).</text>
</comment>
<dbReference type="InterPro" id="IPR003593">
    <property type="entry name" value="AAA+_ATPase"/>
</dbReference>
<keyword evidence="11" id="KW-1185">Reference proteome</keyword>
<evidence type="ECO:0000256" key="2">
    <source>
        <dbReference type="ARBA" id="ARBA00022475"/>
    </source>
</evidence>
<evidence type="ECO:0000256" key="1">
    <source>
        <dbReference type="ARBA" id="ARBA00022448"/>
    </source>
</evidence>
<keyword evidence="6 8" id="KW-1278">Translocase</keyword>
<evidence type="ECO:0000256" key="6">
    <source>
        <dbReference type="ARBA" id="ARBA00022967"/>
    </source>
</evidence>
<dbReference type="GO" id="GO:0005524">
    <property type="term" value="F:ATP binding"/>
    <property type="evidence" value="ECO:0007669"/>
    <property type="project" value="UniProtKB-KW"/>
</dbReference>
<gene>
    <name evidence="8" type="primary">potA</name>
    <name evidence="10" type="ORF">LNKW23_00080</name>
</gene>
<keyword evidence="4 8" id="KW-0547">Nucleotide-binding</keyword>
<dbReference type="SUPFAM" id="SSF52540">
    <property type="entry name" value="P-loop containing nucleoside triphosphate hydrolases"/>
    <property type="match status" value="1"/>
</dbReference>
<dbReference type="InterPro" id="IPR013611">
    <property type="entry name" value="Transp-assoc_OB_typ2"/>
</dbReference>
<keyword evidence="5 8" id="KW-0067">ATP-binding</keyword>
<dbReference type="Pfam" id="PF08402">
    <property type="entry name" value="TOBE_2"/>
    <property type="match status" value="1"/>
</dbReference>
<dbReference type="InterPro" id="IPR027417">
    <property type="entry name" value="P-loop_NTPase"/>
</dbReference>
<evidence type="ECO:0000256" key="7">
    <source>
        <dbReference type="ARBA" id="ARBA00023136"/>
    </source>
</evidence>
<keyword evidence="3" id="KW-0997">Cell inner membrane</keyword>
<dbReference type="Gene3D" id="3.40.50.300">
    <property type="entry name" value="P-loop containing nucleotide triphosphate hydrolases"/>
    <property type="match status" value="1"/>
</dbReference>
<comment type="caution">
    <text evidence="10">The sequence shown here is derived from an EMBL/GenBank/DDBJ whole genome shotgun (WGS) entry which is preliminary data.</text>
</comment>
<proteinExistence type="inferred from homology"/>
<dbReference type="EC" id="7.6.2.11" evidence="8"/>
<dbReference type="RefSeq" id="WP_285669424.1">
    <property type="nucleotide sequence ID" value="NZ_BSYI01000001.1"/>
</dbReference>
<dbReference type="NCBIfam" id="TIGR01187">
    <property type="entry name" value="potA"/>
    <property type="match status" value="1"/>
</dbReference>
<dbReference type="PANTHER" id="PTHR42781">
    <property type="entry name" value="SPERMIDINE/PUTRESCINE IMPORT ATP-BINDING PROTEIN POTA"/>
    <property type="match status" value="1"/>
</dbReference>
<dbReference type="PROSITE" id="PS50893">
    <property type="entry name" value="ABC_TRANSPORTER_2"/>
    <property type="match status" value="1"/>
</dbReference>
<evidence type="ECO:0000313" key="10">
    <source>
        <dbReference type="EMBL" id="GMG80796.1"/>
    </source>
</evidence>
<comment type="function">
    <text evidence="8">Part of the ABC transporter complex PotABCD involved in spermidine/putrescine import. Responsible for energy coupling to the transport system.</text>
</comment>
<evidence type="ECO:0000256" key="4">
    <source>
        <dbReference type="ARBA" id="ARBA00022741"/>
    </source>
</evidence>
<comment type="catalytic activity">
    <reaction evidence="8">
        <text>ATP + H2O + polyamine-[polyamine-binding protein]Side 1 = ADP + phosphate + polyamineSide 2 + [polyamine-binding protein]Side 1.</text>
        <dbReference type="EC" id="7.6.2.11"/>
    </reaction>
</comment>
<dbReference type="InterPro" id="IPR003439">
    <property type="entry name" value="ABC_transporter-like_ATP-bd"/>
</dbReference>
<dbReference type="PROSITE" id="PS00211">
    <property type="entry name" value="ABC_TRANSPORTER_1"/>
    <property type="match status" value="1"/>
</dbReference>
<protein>
    <recommendedName>
        <fullName evidence="8">Spermidine/putrescine import ATP-binding protein PotA</fullName>
        <ecNumber evidence="8">7.6.2.11</ecNumber>
    </recommendedName>
</protein>
<dbReference type="Gene3D" id="2.40.50.100">
    <property type="match status" value="1"/>
</dbReference>
<dbReference type="EMBL" id="BSYI01000001">
    <property type="protein sequence ID" value="GMG80796.1"/>
    <property type="molecule type" value="Genomic_DNA"/>
</dbReference>
<keyword evidence="2 8" id="KW-1003">Cell membrane</keyword>
<evidence type="ECO:0000256" key="3">
    <source>
        <dbReference type="ARBA" id="ARBA00022519"/>
    </source>
</evidence>
<dbReference type="InterPro" id="IPR008995">
    <property type="entry name" value="Mo/tungstate-bd_C_term_dom"/>
</dbReference>
<feature type="domain" description="ABC transporter" evidence="9">
    <location>
        <begin position="29"/>
        <end position="259"/>
    </location>
</feature>
<dbReference type="InterPro" id="IPR005893">
    <property type="entry name" value="PotA-like"/>
</dbReference>
<evidence type="ECO:0000256" key="5">
    <source>
        <dbReference type="ARBA" id="ARBA00022840"/>
    </source>
</evidence>
<evidence type="ECO:0000256" key="8">
    <source>
        <dbReference type="RuleBase" id="RU364083"/>
    </source>
</evidence>
<dbReference type="InterPro" id="IPR017871">
    <property type="entry name" value="ABC_transporter-like_CS"/>
</dbReference>
<reference evidence="10 11" key="1">
    <citation type="submission" date="2023-04" db="EMBL/GenBank/DDBJ databases">
        <title>Marinoamorphus aggregata gen. nov., sp. Nov., isolate from tissue of brittle star Ophioplocus japonicus.</title>
        <authorList>
            <person name="Kawano K."/>
            <person name="Sawayama S."/>
            <person name="Nakagawa S."/>
        </authorList>
    </citation>
    <scope>NUCLEOTIDE SEQUENCE [LARGE SCALE GENOMIC DNA]</scope>
    <source>
        <strain evidence="10 11">NKW23</strain>
    </source>
</reference>
<keyword evidence="1 8" id="KW-0813">Transport</keyword>